<evidence type="ECO:0000313" key="1">
    <source>
        <dbReference type="EMBL" id="AVX04321.1"/>
    </source>
</evidence>
<evidence type="ECO:0000313" key="2">
    <source>
        <dbReference type="Proteomes" id="UP000258927"/>
    </source>
</evidence>
<dbReference type="Proteomes" id="UP000258927">
    <property type="component" value="Chromosome"/>
</dbReference>
<dbReference type="KEGG" id="mmyr:MXMO3_01796"/>
<gene>
    <name evidence="1" type="ORF">MXMO3_01796</name>
</gene>
<protein>
    <submittedName>
        <fullName evidence="1">Uncharacterized protein</fullName>
    </submittedName>
</protein>
<organism evidence="1 2">
    <name type="scientific">Maritalea myrionectae</name>
    <dbReference type="NCBI Taxonomy" id="454601"/>
    <lineage>
        <taxon>Bacteria</taxon>
        <taxon>Pseudomonadati</taxon>
        <taxon>Pseudomonadota</taxon>
        <taxon>Alphaproteobacteria</taxon>
        <taxon>Hyphomicrobiales</taxon>
        <taxon>Devosiaceae</taxon>
        <taxon>Maritalea</taxon>
    </lineage>
</organism>
<sequence length="168" mass="18747">MTKITIDTNTKQWTATSVRKALAQAFKVLNATTGPVGHKRLKSAMPEYQYSAADIAEQQHMELAARRRGETTMAKRRAAMIKPNSHEISRSDLILFGRNGRKPWLKLVAAYPDHQRELIAAVLGAAKGHSARMVARRMGVAESTFRLHINFAAATIAKQLNRAGIERW</sequence>
<proteinExistence type="predicted"/>
<reference evidence="1 2" key="1">
    <citation type="submission" date="2017-05" db="EMBL/GenBank/DDBJ databases">
        <title>Genome Analysis of Maritalea myrionectae HL2708#5.</title>
        <authorList>
            <consortium name="Cotde Inc.-PKNU"/>
            <person name="Jang D."/>
            <person name="Oh H.-M."/>
        </authorList>
    </citation>
    <scope>NUCLEOTIDE SEQUENCE [LARGE SCALE GENOMIC DNA]</scope>
    <source>
        <strain evidence="1 2">HL2708#5</strain>
    </source>
</reference>
<keyword evidence="2" id="KW-1185">Reference proteome</keyword>
<dbReference type="RefSeq" id="WP_117395654.1">
    <property type="nucleotide sequence ID" value="NZ_CP021330.1"/>
</dbReference>
<name>A0A2R4ME56_9HYPH</name>
<dbReference type="AlphaFoldDB" id="A0A2R4ME56"/>
<dbReference type="EMBL" id="CP021330">
    <property type="protein sequence ID" value="AVX04321.1"/>
    <property type="molecule type" value="Genomic_DNA"/>
</dbReference>
<accession>A0A2R4ME56</accession>